<dbReference type="InterPro" id="IPR029060">
    <property type="entry name" value="PIN-like_dom_sf"/>
</dbReference>
<keyword evidence="1 6" id="KW-1277">Toxin-antitoxin system</keyword>
<evidence type="ECO:0000256" key="6">
    <source>
        <dbReference type="HAMAP-Rule" id="MF_00265"/>
    </source>
</evidence>
<reference evidence="9" key="1">
    <citation type="journal article" date="2019" name="Int. J. Syst. Evol. Microbiol.">
        <title>The Global Catalogue of Microorganisms (GCM) 10K type strain sequencing project: providing services to taxonomists for standard genome sequencing and annotation.</title>
        <authorList>
            <consortium name="The Broad Institute Genomics Platform"/>
            <consortium name="The Broad Institute Genome Sequencing Center for Infectious Disease"/>
            <person name="Wu L."/>
            <person name="Ma J."/>
        </authorList>
    </citation>
    <scope>NUCLEOTIDE SEQUENCE [LARGE SCALE GENOMIC DNA]</scope>
    <source>
        <strain evidence="9">JCM 17839</strain>
    </source>
</reference>
<dbReference type="EC" id="3.1.-.-" evidence="6"/>
<dbReference type="NCBIfam" id="TIGR00028">
    <property type="entry name" value="Mtu_PIN_fam"/>
    <property type="match status" value="1"/>
</dbReference>
<keyword evidence="6" id="KW-0800">Toxin</keyword>
<feature type="binding site" evidence="6">
    <location>
        <position position="7"/>
    </location>
    <ligand>
        <name>Mg(2+)</name>
        <dbReference type="ChEBI" id="CHEBI:18420"/>
    </ligand>
</feature>
<comment type="caution">
    <text evidence="8">The sequence shown here is derived from an EMBL/GenBank/DDBJ whole genome shotgun (WGS) entry which is preliminary data.</text>
</comment>
<evidence type="ECO:0000256" key="1">
    <source>
        <dbReference type="ARBA" id="ARBA00022649"/>
    </source>
</evidence>
<feature type="domain" description="PIN" evidence="7">
    <location>
        <begin position="5"/>
        <end position="135"/>
    </location>
</feature>
<keyword evidence="3 6" id="KW-0479">Metal-binding</keyword>
<evidence type="ECO:0000259" key="7">
    <source>
        <dbReference type="Pfam" id="PF01850"/>
    </source>
</evidence>
<comment type="similarity">
    <text evidence="6">Belongs to the PINc/VapC protein family.</text>
</comment>
<comment type="cofactor">
    <cofactor evidence="6">
        <name>Mg(2+)</name>
        <dbReference type="ChEBI" id="CHEBI:18420"/>
    </cofactor>
</comment>
<evidence type="ECO:0000256" key="2">
    <source>
        <dbReference type="ARBA" id="ARBA00022722"/>
    </source>
</evidence>
<evidence type="ECO:0000256" key="4">
    <source>
        <dbReference type="ARBA" id="ARBA00022801"/>
    </source>
</evidence>
<dbReference type="EMBL" id="BAABGP010000018">
    <property type="protein sequence ID" value="GAA4487507.1"/>
    <property type="molecule type" value="Genomic_DNA"/>
</dbReference>
<dbReference type="SUPFAM" id="SSF88723">
    <property type="entry name" value="PIN domain-like"/>
    <property type="match status" value="1"/>
</dbReference>
<dbReference type="InterPro" id="IPR002716">
    <property type="entry name" value="PIN_dom"/>
</dbReference>
<gene>
    <name evidence="6" type="primary">vapC</name>
    <name evidence="8" type="ORF">GCM10023171_25310</name>
</gene>
<dbReference type="Gene3D" id="3.40.50.1010">
    <property type="entry name" value="5'-nuclease"/>
    <property type="match status" value="1"/>
</dbReference>
<organism evidence="8 9">
    <name type="scientific">Microbacterium panaciterrae</name>
    <dbReference type="NCBI Taxonomy" id="985759"/>
    <lineage>
        <taxon>Bacteria</taxon>
        <taxon>Bacillati</taxon>
        <taxon>Actinomycetota</taxon>
        <taxon>Actinomycetes</taxon>
        <taxon>Micrococcales</taxon>
        <taxon>Microbacteriaceae</taxon>
        <taxon>Microbacterium</taxon>
    </lineage>
</organism>
<dbReference type="InterPro" id="IPR006226">
    <property type="entry name" value="Mtu_PIN"/>
</dbReference>
<dbReference type="HAMAP" id="MF_00265">
    <property type="entry name" value="VapC_Nob1"/>
    <property type="match status" value="1"/>
</dbReference>
<keyword evidence="2 6" id="KW-0540">Nuclease</keyword>
<evidence type="ECO:0000313" key="8">
    <source>
        <dbReference type="EMBL" id="GAA4487507.1"/>
    </source>
</evidence>
<evidence type="ECO:0000256" key="5">
    <source>
        <dbReference type="ARBA" id="ARBA00022842"/>
    </source>
</evidence>
<sequence length="144" mass="15695">MTVLVPDVNILVYAFRTDSPAHDVYRAWLNEAVATDHIGLADTIVSGFVRIVTHPRIFEDPAPAAAAVSFVRHLVDSPRTGWLPTGAAAWDAFEELTATDHAIRGNLVPDAYIAALCIANGARLATRDRGFARFPGLRWFDPGQ</sequence>
<dbReference type="Pfam" id="PF01850">
    <property type="entry name" value="PIN"/>
    <property type="match status" value="1"/>
</dbReference>
<dbReference type="InterPro" id="IPR022907">
    <property type="entry name" value="VapC_family"/>
</dbReference>
<keyword evidence="5 6" id="KW-0460">Magnesium</keyword>
<dbReference type="Proteomes" id="UP001500731">
    <property type="component" value="Unassembled WGS sequence"/>
</dbReference>
<evidence type="ECO:0000313" key="9">
    <source>
        <dbReference type="Proteomes" id="UP001500731"/>
    </source>
</evidence>
<proteinExistence type="inferred from homology"/>
<keyword evidence="4 6" id="KW-0378">Hydrolase</keyword>
<accession>A0ABP8PHT6</accession>
<feature type="binding site" evidence="6">
    <location>
        <position position="110"/>
    </location>
    <ligand>
        <name>Mg(2+)</name>
        <dbReference type="ChEBI" id="CHEBI:18420"/>
    </ligand>
</feature>
<comment type="function">
    <text evidence="6">Toxic component of a toxin-antitoxin (TA) system. An RNase.</text>
</comment>
<keyword evidence="9" id="KW-1185">Reference proteome</keyword>
<evidence type="ECO:0000256" key="3">
    <source>
        <dbReference type="ARBA" id="ARBA00022723"/>
    </source>
</evidence>
<dbReference type="RefSeq" id="WP_345187502.1">
    <property type="nucleotide sequence ID" value="NZ_BAABGP010000018.1"/>
</dbReference>
<protein>
    <recommendedName>
        <fullName evidence="6">Ribonuclease VapC</fullName>
        <shortName evidence="6">RNase VapC</shortName>
        <ecNumber evidence="6">3.1.-.-</ecNumber>
    </recommendedName>
    <alternativeName>
        <fullName evidence="6">Toxin VapC</fullName>
    </alternativeName>
</protein>
<name>A0ABP8PHT6_9MICO</name>